<feature type="region of interest" description="Disordered" evidence="1">
    <location>
        <begin position="1"/>
        <end position="44"/>
    </location>
</feature>
<dbReference type="EMBL" id="BLZR01000001">
    <property type="protein sequence ID" value="GFP78242.1"/>
    <property type="molecule type" value="Genomic_DNA"/>
</dbReference>
<dbReference type="Proteomes" id="UP000580568">
    <property type="component" value="Unassembled WGS sequence"/>
</dbReference>
<comment type="caution">
    <text evidence="2">The sequence shown here is derived from an EMBL/GenBank/DDBJ whole genome shotgun (WGS) entry which is preliminary data.</text>
</comment>
<organism evidence="2 3">
    <name type="scientific">Clostridium fungisolvens</name>
    <dbReference type="NCBI Taxonomy" id="1604897"/>
    <lineage>
        <taxon>Bacteria</taxon>
        <taxon>Bacillati</taxon>
        <taxon>Bacillota</taxon>
        <taxon>Clostridia</taxon>
        <taxon>Eubacteriales</taxon>
        <taxon>Clostridiaceae</taxon>
        <taxon>Clostridium</taxon>
    </lineage>
</organism>
<evidence type="ECO:0000256" key="1">
    <source>
        <dbReference type="SAM" id="MobiDB-lite"/>
    </source>
</evidence>
<evidence type="ECO:0000313" key="3">
    <source>
        <dbReference type="Proteomes" id="UP000580568"/>
    </source>
</evidence>
<evidence type="ECO:0000313" key="2">
    <source>
        <dbReference type="EMBL" id="GFP78242.1"/>
    </source>
</evidence>
<keyword evidence="3" id="KW-1185">Reference proteome</keyword>
<dbReference type="RefSeq" id="WP_261852794.1">
    <property type="nucleotide sequence ID" value="NZ_BLZR01000001.1"/>
</dbReference>
<dbReference type="AlphaFoldDB" id="A0A6V8SNU7"/>
<gene>
    <name evidence="2" type="ORF">bsdtw1_04449</name>
</gene>
<protein>
    <submittedName>
        <fullName evidence="2">Uncharacterized protein</fullName>
    </submittedName>
</protein>
<sequence>MSGEKSVNEGLSDKSSQSRSSKTGYKNRGNSGLNPENKSTKNKR</sequence>
<accession>A0A6V8SNU7</accession>
<name>A0A6V8SNU7_9CLOT</name>
<feature type="compositionally biased region" description="Polar residues" evidence="1">
    <location>
        <begin position="22"/>
        <end position="37"/>
    </location>
</feature>
<proteinExistence type="predicted"/>
<reference evidence="2 3" key="1">
    <citation type="submission" date="2020-07" db="EMBL/GenBank/DDBJ databases">
        <title>A new beta-1,3-glucan-decomposing anaerobic bacterium isolated from anoxic soil subjected to biological soil disinfestation.</title>
        <authorList>
            <person name="Ueki A."/>
            <person name="Tonouchi A."/>
        </authorList>
    </citation>
    <scope>NUCLEOTIDE SEQUENCE [LARGE SCALE GENOMIC DNA]</scope>
    <source>
        <strain evidence="2 3">TW1</strain>
    </source>
</reference>